<dbReference type="EMBL" id="QJUP01000002">
    <property type="protein sequence ID" value="TBU99366.1"/>
    <property type="molecule type" value="Genomic_DNA"/>
</dbReference>
<dbReference type="PRINTS" id="PR00502">
    <property type="entry name" value="NUDIXFAMILY"/>
</dbReference>
<protein>
    <submittedName>
        <fullName evidence="5">DNA mismatch repair protein MutT</fullName>
    </submittedName>
</protein>
<evidence type="ECO:0000256" key="2">
    <source>
        <dbReference type="ARBA" id="ARBA00022801"/>
    </source>
</evidence>
<dbReference type="AlphaFoldDB" id="A0A4Q9RDH4"/>
<comment type="similarity">
    <text evidence="3">Belongs to the Nudix hydrolase family.</text>
</comment>
<evidence type="ECO:0000256" key="1">
    <source>
        <dbReference type="ARBA" id="ARBA00001946"/>
    </source>
</evidence>
<sequence>MNSKKPLVGVGVIILRNGLVLLGQRIGSHGAGTWALPGGHLEFGESVAECAAREVREETRLEIQNSVPAPYTSDVIAPEGKHYVTLFVVAQSNSGDPVICEPEKCLGWHWFRWSELPHPLFQPLATLHATGFAPSDAA</sequence>
<dbReference type="Gene3D" id="3.90.79.10">
    <property type="entry name" value="Nucleoside Triphosphate Pyrophosphohydrolase"/>
    <property type="match status" value="1"/>
</dbReference>
<evidence type="ECO:0000256" key="3">
    <source>
        <dbReference type="RuleBase" id="RU003476"/>
    </source>
</evidence>
<comment type="cofactor">
    <cofactor evidence="1">
        <name>Mg(2+)</name>
        <dbReference type="ChEBI" id="CHEBI:18420"/>
    </cofactor>
</comment>
<keyword evidence="6" id="KW-1185">Reference proteome</keyword>
<dbReference type="GO" id="GO:0016787">
    <property type="term" value="F:hydrolase activity"/>
    <property type="evidence" value="ECO:0007669"/>
    <property type="project" value="UniProtKB-KW"/>
</dbReference>
<organism evidence="5 6">
    <name type="scientific">Stutzerimonas kirkiae</name>
    <dbReference type="NCBI Taxonomy" id="2211392"/>
    <lineage>
        <taxon>Bacteria</taxon>
        <taxon>Pseudomonadati</taxon>
        <taxon>Pseudomonadota</taxon>
        <taxon>Gammaproteobacteria</taxon>
        <taxon>Pseudomonadales</taxon>
        <taxon>Pseudomonadaceae</taxon>
        <taxon>Stutzerimonas</taxon>
    </lineage>
</organism>
<accession>A0A4Q9RDH4</accession>
<dbReference type="CDD" id="cd04678">
    <property type="entry name" value="NUDIX_MTH2_Nudt15"/>
    <property type="match status" value="1"/>
</dbReference>
<gene>
    <name evidence="5" type="ORF">DNJ96_03415</name>
</gene>
<evidence type="ECO:0000313" key="6">
    <source>
        <dbReference type="Proteomes" id="UP000292639"/>
    </source>
</evidence>
<dbReference type="InterPro" id="IPR000086">
    <property type="entry name" value="NUDIX_hydrolase_dom"/>
</dbReference>
<dbReference type="InterPro" id="IPR015797">
    <property type="entry name" value="NUDIX_hydrolase-like_dom_sf"/>
</dbReference>
<comment type="caution">
    <text evidence="5">The sequence shown here is derived from an EMBL/GenBank/DDBJ whole genome shotgun (WGS) entry which is preliminary data.</text>
</comment>
<keyword evidence="2 3" id="KW-0378">Hydrolase</keyword>
<evidence type="ECO:0000259" key="4">
    <source>
        <dbReference type="PROSITE" id="PS51462"/>
    </source>
</evidence>
<evidence type="ECO:0000313" key="5">
    <source>
        <dbReference type="EMBL" id="TBU99366.1"/>
    </source>
</evidence>
<dbReference type="PROSITE" id="PS00893">
    <property type="entry name" value="NUDIX_BOX"/>
    <property type="match status" value="1"/>
</dbReference>
<dbReference type="PANTHER" id="PTHR16099:SF5">
    <property type="entry name" value="NUCLEOTIDE TRIPHOSPHATE DIPHOSPHATASE NUDT15"/>
    <property type="match status" value="1"/>
</dbReference>
<dbReference type="RefSeq" id="WP_131182752.1">
    <property type="nucleotide sequence ID" value="NZ_QJUO01000001.1"/>
</dbReference>
<proteinExistence type="inferred from homology"/>
<dbReference type="PROSITE" id="PS51462">
    <property type="entry name" value="NUDIX"/>
    <property type="match status" value="1"/>
</dbReference>
<dbReference type="SUPFAM" id="SSF55811">
    <property type="entry name" value="Nudix"/>
    <property type="match status" value="1"/>
</dbReference>
<name>A0A4Q9RDH4_9GAMM</name>
<dbReference type="InterPro" id="IPR020476">
    <property type="entry name" value="Nudix_hydrolase"/>
</dbReference>
<dbReference type="InterPro" id="IPR020084">
    <property type="entry name" value="NUDIX_hydrolase_CS"/>
</dbReference>
<dbReference type="PANTHER" id="PTHR16099">
    <property type="entry name" value="8-OXO-DGTP DIPHOSPHATES NUDT15"/>
    <property type="match status" value="1"/>
</dbReference>
<feature type="domain" description="Nudix hydrolase" evidence="4">
    <location>
        <begin position="5"/>
        <end position="134"/>
    </location>
</feature>
<reference evidence="5 6" key="1">
    <citation type="submission" date="2018-06" db="EMBL/GenBank/DDBJ databases">
        <title>Three novel Pseudomonas species isolated from symptomatic oak.</title>
        <authorList>
            <person name="Bueno-Gonzalez V."/>
            <person name="Brady C."/>
        </authorList>
    </citation>
    <scope>NUCLEOTIDE SEQUENCE [LARGE SCALE GENOMIC DNA]</scope>
    <source>
        <strain evidence="5 6">P17C</strain>
    </source>
</reference>
<dbReference type="Pfam" id="PF00293">
    <property type="entry name" value="NUDIX"/>
    <property type="match status" value="1"/>
</dbReference>
<dbReference type="Proteomes" id="UP000292639">
    <property type="component" value="Unassembled WGS sequence"/>
</dbReference>
<dbReference type="FunFam" id="3.90.79.10:FF:000060">
    <property type="entry name" value="Nudix hydrolase 1"/>
    <property type="match status" value="1"/>
</dbReference>